<dbReference type="AlphaFoldDB" id="A0A5S6QRZ2"/>
<evidence type="ECO:0000313" key="2">
    <source>
        <dbReference type="Proteomes" id="UP000046395"/>
    </source>
</evidence>
<dbReference type="GO" id="GO:0070475">
    <property type="term" value="P:rRNA base methylation"/>
    <property type="evidence" value="ECO:0007669"/>
    <property type="project" value="InterPro"/>
</dbReference>
<reference evidence="3" key="1">
    <citation type="submission" date="2019-12" db="UniProtKB">
        <authorList>
            <consortium name="WormBaseParasite"/>
        </authorList>
    </citation>
    <scope>IDENTIFICATION</scope>
</reference>
<dbReference type="WBParaSite" id="TMUE_2000009919.1">
    <property type="protein sequence ID" value="TMUE_2000009919.1"/>
    <property type="gene ID" value="WBGene00291181"/>
</dbReference>
<name>A0A5S6QRZ2_TRIMR</name>
<evidence type="ECO:0000313" key="3">
    <source>
        <dbReference type="WBParaSite" id="TMUE_2000009919.1"/>
    </source>
</evidence>
<feature type="domain" description="25S rRNA (uridine-N(3))-methyltransferase BMT5-like" evidence="1">
    <location>
        <begin position="11"/>
        <end position="195"/>
    </location>
</feature>
<accession>A0A5S6QRZ2</accession>
<dbReference type="Proteomes" id="UP000046395">
    <property type="component" value="Unassembled WGS sequence"/>
</dbReference>
<dbReference type="InterPro" id="IPR036690">
    <property type="entry name" value="Fdx_antiC-bd_sf"/>
</dbReference>
<sequence>MLNSITTGRILVVGDGNLSFSCALAMLKTERNLNLTIVASVLESRAEWWMKFSDCSINVSLLDYLGVKVLFNVDVAKLGELRRLNRNERFDFVIFNFPHPPGKCNLKLSRQLLHDIFVGSRRVLASRGLVVLTLLEGQCEMSNSAMLGRIIDDWFVEKIPSHNMDSWRPMYCASSCGFVLCSVSQFPYKVFSNYGYENTGFRGQAKKFANDQNSPVTLWFRATQFASLQQNVTEALKLYNQRPFYALDMSFWSTWSLNRDELYDEISRFANGMVKKIQLVEVYRPPLVDESADHERVSFCVRLFWQSHLYALTKQLAITYQQQLKTHLTNWCRASMIPFQAR</sequence>
<dbReference type="SUPFAM" id="SSF54991">
    <property type="entry name" value="Anticodon-binding domain of PheRS"/>
    <property type="match status" value="1"/>
</dbReference>
<dbReference type="STRING" id="70415.A0A5S6QRZ2"/>
<dbReference type="InterPro" id="IPR019446">
    <property type="entry name" value="BMT5-like"/>
</dbReference>
<proteinExistence type="predicted"/>
<dbReference type="Gene3D" id="3.30.70.380">
    <property type="entry name" value="Ferrodoxin-fold anticodon-binding domain"/>
    <property type="match status" value="1"/>
</dbReference>
<evidence type="ECO:0000259" key="1">
    <source>
        <dbReference type="Pfam" id="PF10354"/>
    </source>
</evidence>
<dbReference type="GO" id="GO:0070042">
    <property type="term" value="F:rRNA (uridine-N3-)-methyltransferase activity"/>
    <property type="evidence" value="ECO:0007669"/>
    <property type="project" value="InterPro"/>
</dbReference>
<organism evidence="2 3">
    <name type="scientific">Trichuris muris</name>
    <name type="common">Mouse whipworm</name>
    <dbReference type="NCBI Taxonomy" id="70415"/>
    <lineage>
        <taxon>Eukaryota</taxon>
        <taxon>Metazoa</taxon>
        <taxon>Ecdysozoa</taxon>
        <taxon>Nematoda</taxon>
        <taxon>Enoplea</taxon>
        <taxon>Dorylaimia</taxon>
        <taxon>Trichinellida</taxon>
        <taxon>Trichuridae</taxon>
        <taxon>Trichuris</taxon>
    </lineage>
</organism>
<dbReference type="Pfam" id="PF10354">
    <property type="entry name" value="BMT5-like"/>
    <property type="match status" value="1"/>
</dbReference>
<protein>
    <submittedName>
        <fullName evidence="3">25S rRNA (uridine-N(3))-methyltransferase BMT5-like domain-containing protein</fullName>
    </submittedName>
</protein>
<keyword evidence="2" id="KW-1185">Reference proteome</keyword>